<keyword evidence="2" id="KW-0472">Membrane</keyword>
<sequence length="149" mass="16448">MSPRREKLTSPQTRIALARGNRPVQHLLPVPEPVDTEAARRLFRAQRRTAVRTVSLLSAVLFGLSGSFALFPALGQVRLAGVPVSWLLLTVAIYPALFGLALWHVRAAERLEDRAERLARDRRAPDPEQGREQGRVHRPEPGAGPDGTP</sequence>
<proteinExistence type="predicted"/>
<evidence type="ECO:0000256" key="2">
    <source>
        <dbReference type="SAM" id="Phobius"/>
    </source>
</evidence>
<evidence type="ECO:0000313" key="4">
    <source>
        <dbReference type="Proteomes" id="UP000598217"/>
    </source>
</evidence>
<evidence type="ECO:0000313" key="3">
    <source>
        <dbReference type="EMBL" id="MBE1456279.1"/>
    </source>
</evidence>
<gene>
    <name evidence="3" type="ORF">H4W79_000493</name>
</gene>
<evidence type="ECO:0000256" key="1">
    <source>
        <dbReference type="SAM" id="MobiDB-lite"/>
    </source>
</evidence>
<dbReference type="RefSeq" id="WP_229826110.1">
    <property type="nucleotide sequence ID" value="NZ_BMXJ01000002.1"/>
</dbReference>
<keyword evidence="4" id="KW-1185">Reference proteome</keyword>
<name>A0ABR9HB72_9ACTN</name>
<protein>
    <recommendedName>
        <fullName evidence="5">Solute:sodium symporter small subunit</fullName>
    </recommendedName>
</protein>
<feature type="compositionally biased region" description="Basic and acidic residues" evidence="1">
    <location>
        <begin position="116"/>
        <end position="140"/>
    </location>
</feature>
<feature type="transmembrane region" description="Helical" evidence="2">
    <location>
        <begin position="86"/>
        <end position="105"/>
    </location>
</feature>
<dbReference type="Proteomes" id="UP000598217">
    <property type="component" value="Unassembled WGS sequence"/>
</dbReference>
<feature type="region of interest" description="Disordered" evidence="1">
    <location>
        <begin position="116"/>
        <end position="149"/>
    </location>
</feature>
<comment type="caution">
    <text evidence="3">The sequence shown here is derived from an EMBL/GenBank/DDBJ whole genome shotgun (WGS) entry which is preliminary data.</text>
</comment>
<accession>A0ABR9HB72</accession>
<organism evidence="3 4">
    <name type="scientific">Nocardiopsis terrae</name>
    <dbReference type="NCBI Taxonomy" id="372655"/>
    <lineage>
        <taxon>Bacteria</taxon>
        <taxon>Bacillati</taxon>
        <taxon>Actinomycetota</taxon>
        <taxon>Actinomycetes</taxon>
        <taxon>Streptosporangiales</taxon>
        <taxon>Nocardiopsidaceae</taxon>
        <taxon>Nocardiopsis</taxon>
    </lineage>
</organism>
<feature type="transmembrane region" description="Helical" evidence="2">
    <location>
        <begin position="50"/>
        <end position="74"/>
    </location>
</feature>
<reference evidence="3 4" key="1">
    <citation type="submission" date="2020-10" db="EMBL/GenBank/DDBJ databases">
        <title>Sequencing the genomes of 1000 actinobacteria strains.</title>
        <authorList>
            <person name="Klenk H.-P."/>
        </authorList>
    </citation>
    <scope>NUCLEOTIDE SEQUENCE [LARGE SCALE GENOMIC DNA]</scope>
    <source>
        <strain evidence="3 4">DSM 45157</strain>
    </source>
</reference>
<keyword evidence="2" id="KW-0812">Transmembrane</keyword>
<keyword evidence="2" id="KW-1133">Transmembrane helix</keyword>
<dbReference type="EMBL" id="JADBDY010000001">
    <property type="protein sequence ID" value="MBE1456279.1"/>
    <property type="molecule type" value="Genomic_DNA"/>
</dbReference>
<evidence type="ECO:0008006" key="5">
    <source>
        <dbReference type="Google" id="ProtNLM"/>
    </source>
</evidence>